<evidence type="ECO:0000256" key="1">
    <source>
        <dbReference type="SAM" id="MobiDB-lite"/>
    </source>
</evidence>
<reference evidence="2 3" key="1">
    <citation type="journal article" date="2012" name="J. Bacteriol.">
        <title>Draft Genome Sequence of Cecembia lonarensis Strain LW9T, Isolated from Lonar Lake, a Haloalkaline Lake in India.</title>
        <authorList>
            <person name="Shivaji S."/>
            <person name="Ara S."/>
            <person name="Singh A."/>
            <person name="Pinnaka A.K."/>
        </authorList>
    </citation>
    <scope>NUCLEOTIDE SEQUENCE [LARGE SCALE GENOMIC DNA]</scope>
    <source>
        <strain evidence="2 3">LW9</strain>
    </source>
</reference>
<name>K1KUZ8_CECL9</name>
<gene>
    <name evidence="2" type="ORF">B879_03366</name>
</gene>
<feature type="compositionally biased region" description="Basic and acidic residues" evidence="1">
    <location>
        <begin position="18"/>
        <end position="30"/>
    </location>
</feature>
<dbReference type="AlphaFoldDB" id="K1KUZ8"/>
<proteinExistence type="predicted"/>
<keyword evidence="3" id="KW-1185">Reference proteome</keyword>
<evidence type="ECO:0000313" key="3">
    <source>
        <dbReference type="Proteomes" id="UP000004478"/>
    </source>
</evidence>
<accession>K1KUZ8</accession>
<protein>
    <submittedName>
        <fullName evidence="2">Uncharacterized protein</fullName>
    </submittedName>
</protein>
<organism evidence="2 3">
    <name type="scientific">Cecembia lonarensis (strain CCUG 58316 / KCTC 22772 / LW9)</name>
    <dbReference type="NCBI Taxonomy" id="1225176"/>
    <lineage>
        <taxon>Bacteria</taxon>
        <taxon>Pseudomonadati</taxon>
        <taxon>Bacteroidota</taxon>
        <taxon>Cytophagia</taxon>
        <taxon>Cytophagales</taxon>
        <taxon>Cyclobacteriaceae</taxon>
        <taxon>Cecembia</taxon>
    </lineage>
</organism>
<comment type="caution">
    <text evidence="2">The sequence shown here is derived from an EMBL/GenBank/DDBJ whole genome shotgun (WGS) entry which is preliminary data.</text>
</comment>
<sequence length="30" mass="3495">MQKRVAPLHSQTTGNENNHPDNFRLNFEKA</sequence>
<dbReference type="EMBL" id="AMGM01000075">
    <property type="protein sequence ID" value="EKB48010.1"/>
    <property type="molecule type" value="Genomic_DNA"/>
</dbReference>
<feature type="region of interest" description="Disordered" evidence="1">
    <location>
        <begin position="1"/>
        <end position="30"/>
    </location>
</feature>
<dbReference type="Proteomes" id="UP000004478">
    <property type="component" value="Unassembled WGS sequence"/>
</dbReference>
<evidence type="ECO:0000313" key="2">
    <source>
        <dbReference type="EMBL" id="EKB48010.1"/>
    </source>
</evidence>